<dbReference type="GO" id="GO:0016020">
    <property type="term" value="C:membrane"/>
    <property type="evidence" value="ECO:0007669"/>
    <property type="project" value="UniProtKB-SubCell"/>
</dbReference>
<keyword evidence="5 7" id="KW-0472">Membrane</keyword>
<evidence type="ECO:0000313" key="9">
    <source>
        <dbReference type="EMBL" id="KAK6786346.1"/>
    </source>
</evidence>
<feature type="compositionally biased region" description="Polar residues" evidence="6">
    <location>
        <begin position="403"/>
        <end position="413"/>
    </location>
</feature>
<feature type="domain" description="EamA" evidence="8">
    <location>
        <begin position="70"/>
        <end position="204"/>
    </location>
</feature>
<dbReference type="GO" id="GO:0022857">
    <property type="term" value="F:transmembrane transporter activity"/>
    <property type="evidence" value="ECO:0007669"/>
    <property type="project" value="InterPro"/>
</dbReference>
<feature type="transmembrane region" description="Helical" evidence="7">
    <location>
        <begin position="236"/>
        <end position="253"/>
    </location>
</feature>
<dbReference type="PANTHER" id="PTHR31218">
    <property type="entry name" value="WAT1-RELATED PROTEIN"/>
    <property type="match status" value="1"/>
</dbReference>
<organism evidence="9 10">
    <name type="scientific">Solanum bulbocastanum</name>
    <name type="common">Wild potato</name>
    <dbReference type="NCBI Taxonomy" id="147425"/>
    <lineage>
        <taxon>Eukaryota</taxon>
        <taxon>Viridiplantae</taxon>
        <taxon>Streptophyta</taxon>
        <taxon>Embryophyta</taxon>
        <taxon>Tracheophyta</taxon>
        <taxon>Spermatophyta</taxon>
        <taxon>Magnoliopsida</taxon>
        <taxon>eudicotyledons</taxon>
        <taxon>Gunneridae</taxon>
        <taxon>Pentapetalae</taxon>
        <taxon>asterids</taxon>
        <taxon>lamiids</taxon>
        <taxon>Solanales</taxon>
        <taxon>Solanaceae</taxon>
        <taxon>Solanoideae</taxon>
        <taxon>Solaneae</taxon>
        <taxon>Solanum</taxon>
    </lineage>
</organism>
<dbReference type="InterPro" id="IPR037185">
    <property type="entry name" value="EmrE-like"/>
</dbReference>
<accession>A0AAN8TJ29</accession>
<keyword evidence="10" id="KW-1185">Reference proteome</keyword>
<name>A0AAN8TJ29_SOLBU</name>
<evidence type="ECO:0000256" key="4">
    <source>
        <dbReference type="ARBA" id="ARBA00022989"/>
    </source>
</evidence>
<gene>
    <name evidence="9" type="ORF">RDI58_014871</name>
</gene>
<comment type="caution">
    <text evidence="9">The sequence shown here is derived from an EMBL/GenBank/DDBJ whole genome shotgun (WGS) entry which is preliminary data.</text>
</comment>
<feature type="transmembrane region" description="Helical" evidence="7">
    <location>
        <begin position="92"/>
        <end position="114"/>
    </location>
</feature>
<dbReference type="SUPFAM" id="SSF103481">
    <property type="entry name" value="Multidrug resistance efflux transporter EmrE"/>
    <property type="match status" value="2"/>
</dbReference>
<dbReference type="Pfam" id="PF00892">
    <property type="entry name" value="EamA"/>
    <property type="match status" value="2"/>
</dbReference>
<dbReference type="InterPro" id="IPR030184">
    <property type="entry name" value="WAT1-related"/>
</dbReference>
<feature type="transmembrane region" description="Helical" evidence="7">
    <location>
        <begin position="357"/>
        <end position="376"/>
    </location>
</feature>
<comment type="subcellular location">
    <subcellularLocation>
        <location evidence="1">Membrane</location>
        <topology evidence="1">Multi-pass membrane protein</topology>
    </subcellularLocation>
</comment>
<evidence type="ECO:0000313" key="10">
    <source>
        <dbReference type="Proteomes" id="UP001371456"/>
    </source>
</evidence>
<feature type="transmembrane region" description="Helical" evidence="7">
    <location>
        <begin position="196"/>
        <end position="216"/>
    </location>
</feature>
<proteinExistence type="inferred from homology"/>
<evidence type="ECO:0000259" key="8">
    <source>
        <dbReference type="Pfam" id="PF00892"/>
    </source>
</evidence>
<evidence type="ECO:0000256" key="3">
    <source>
        <dbReference type="ARBA" id="ARBA00022692"/>
    </source>
</evidence>
<feature type="domain" description="EamA" evidence="8">
    <location>
        <begin position="235"/>
        <end position="374"/>
    </location>
</feature>
<feature type="transmembrane region" description="Helical" evidence="7">
    <location>
        <begin position="265"/>
        <end position="285"/>
    </location>
</feature>
<feature type="transmembrane region" description="Helical" evidence="7">
    <location>
        <begin position="68"/>
        <end position="86"/>
    </location>
</feature>
<keyword evidence="4 7" id="KW-1133">Transmembrane helix</keyword>
<dbReference type="Proteomes" id="UP001371456">
    <property type="component" value="Unassembled WGS sequence"/>
</dbReference>
<dbReference type="InterPro" id="IPR000620">
    <property type="entry name" value="EamA_dom"/>
</dbReference>
<feature type="transmembrane region" description="Helical" evidence="7">
    <location>
        <begin position="305"/>
        <end position="323"/>
    </location>
</feature>
<evidence type="ECO:0000256" key="6">
    <source>
        <dbReference type="SAM" id="MobiDB-lite"/>
    </source>
</evidence>
<feature type="transmembrane region" description="Helical" evidence="7">
    <location>
        <begin position="126"/>
        <end position="145"/>
    </location>
</feature>
<evidence type="ECO:0000256" key="7">
    <source>
        <dbReference type="SAM" id="Phobius"/>
    </source>
</evidence>
<dbReference type="AlphaFoldDB" id="A0AAN8TJ29"/>
<protein>
    <recommendedName>
        <fullName evidence="8">EamA domain-containing protein</fullName>
    </recommendedName>
</protein>
<feature type="transmembrane region" description="Helical" evidence="7">
    <location>
        <begin position="330"/>
        <end position="351"/>
    </location>
</feature>
<keyword evidence="3 7" id="KW-0812">Transmembrane</keyword>
<evidence type="ECO:0000256" key="5">
    <source>
        <dbReference type="ARBA" id="ARBA00023136"/>
    </source>
</evidence>
<feature type="transmembrane region" description="Helical" evidence="7">
    <location>
        <begin position="157"/>
        <end position="175"/>
    </location>
</feature>
<sequence length="420" mass="45744">MFLAAKAVDAAHLASEYSSFLSKTLAAGTHRQRLLPLQPRHSGLGVDLSVHLLLTKCMDDVMLIKMEGTIHMFFLGGSAIIAKSALNHGMSHFTFAVYRNVFATIVFAPFAFLFERKIRPKMTMSIFLKIMLLGLVEPVIDQNLYYTGLRYTTATSAAAMCNLLPALTFLLAWILRLERVNIMRLSSQAKIIGTTVTFGGAMIMTLIGGPTIGLPWTRHHLNIIPSSPTDLQPIKGALFIAAGCICWACFYNLQAITLKTYPATLSLTCLICSAGALQGTLLTLVVERGNTSIWAIQWDTTFLSYVYSGMVTSGVGYYVSGLIMKEKGPVFVTAFNPLNMVIVAILGSFILSEELNLGRVLGGAIIVIGLYLVIWGKSKDQQASKSFNSEEADQSEFVDQKETSATPKSSNQAKVGDEAV</sequence>
<evidence type="ECO:0000256" key="1">
    <source>
        <dbReference type="ARBA" id="ARBA00004141"/>
    </source>
</evidence>
<reference evidence="9 10" key="1">
    <citation type="submission" date="2024-02" db="EMBL/GenBank/DDBJ databases">
        <title>de novo genome assembly of Solanum bulbocastanum strain 11H21.</title>
        <authorList>
            <person name="Hosaka A.J."/>
        </authorList>
    </citation>
    <scope>NUCLEOTIDE SEQUENCE [LARGE SCALE GENOMIC DNA]</scope>
    <source>
        <tissue evidence="9">Young leaves</tissue>
    </source>
</reference>
<evidence type="ECO:0000256" key="2">
    <source>
        <dbReference type="ARBA" id="ARBA00007635"/>
    </source>
</evidence>
<dbReference type="EMBL" id="JBANQN010000006">
    <property type="protein sequence ID" value="KAK6786346.1"/>
    <property type="molecule type" value="Genomic_DNA"/>
</dbReference>
<comment type="similarity">
    <text evidence="2">Belongs to the drug/metabolite transporter (DMT) superfamily. Plant drug/metabolite exporter (P-DME) (TC 2.A.7.4) family.</text>
</comment>
<feature type="region of interest" description="Disordered" evidence="6">
    <location>
        <begin position="385"/>
        <end position="420"/>
    </location>
</feature>